<comment type="caution">
    <text evidence="2">The sequence shown here is derived from an EMBL/GenBank/DDBJ whole genome shotgun (WGS) entry which is preliminary data.</text>
</comment>
<sequence>MTNIWLEVFLGKIGKYIISFLSRSYQFIIPFVIAYGIFLALSSYNLKRIEKKANLEILNQARVIIEKVPGINYVDLVDRIKIPWKKIIKTYSFFPYISQESDLWVTRTNLIDVRDIIMQNDKKIRLVLERNGINIFGKKPTIRKNLYTEYIHRITRRKGE</sequence>
<keyword evidence="1" id="KW-0472">Membrane</keyword>
<feature type="transmembrane region" description="Helical" evidence="1">
    <location>
        <begin position="27"/>
        <end position="46"/>
    </location>
</feature>
<protein>
    <submittedName>
        <fullName evidence="2">Uncharacterized protein</fullName>
    </submittedName>
</protein>
<dbReference type="AlphaFoldDB" id="X1ARQ5"/>
<gene>
    <name evidence="2" type="ORF">S01H4_32637</name>
</gene>
<evidence type="ECO:0000256" key="1">
    <source>
        <dbReference type="SAM" id="Phobius"/>
    </source>
</evidence>
<keyword evidence="1" id="KW-1133">Transmembrane helix</keyword>
<proteinExistence type="predicted"/>
<keyword evidence="1" id="KW-0812">Transmembrane</keyword>
<name>X1ARQ5_9ZZZZ</name>
<reference evidence="2" key="1">
    <citation type="journal article" date="2014" name="Front. Microbiol.">
        <title>High frequency of phylogenetically diverse reductive dehalogenase-homologous genes in deep subseafloor sedimentary metagenomes.</title>
        <authorList>
            <person name="Kawai M."/>
            <person name="Futagami T."/>
            <person name="Toyoda A."/>
            <person name="Takaki Y."/>
            <person name="Nishi S."/>
            <person name="Hori S."/>
            <person name="Arai W."/>
            <person name="Tsubouchi T."/>
            <person name="Morono Y."/>
            <person name="Uchiyama I."/>
            <person name="Ito T."/>
            <person name="Fujiyama A."/>
            <person name="Inagaki F."/>
            <person name="Takami H."/>
        </authorList>
    </citation>
    <scope>NUCLEOTIDE SEQUENCE</scope>
    <source>
        <strain evidence="2">Expedition CK06-06</strain>
    </source>
</reference>
<dbReference type="EMBL" id="BART01017089">
    <property type="protein sequence ID" value="GAG74973.1"/>
    <property type="molecule type" value="Genomic_DNA"/>
</dbReference>
<organism evidence="2">
    <name type="scientific">marine sediment metagenome</name>
    <dbReference type="NCBI Taxonomy" id="412755"/>
    <lineage>
        <taxon>unclassified sequences</taxon>
        <taxon>metagenomes</taxon>
        <taxon>ecological metagenomes</taxon>
    </lineage>
</organism>
<accession>X1ARQ5</accession>
<evidence type="ECO:0000313" key="2">
    <source>
        <dbReference type="EMBL" id="GAG74973.1"/>
    </source>
</evidence>